<accession>A0A7G9YGC3</accession>
<dbReference type="InterPro" id="IPR008995">
    <property type="entry name" value="Mo/tungstate-bd_C_term_dom"/>
</dbReference>
<evidence type="ECO:0000259" key="3">
    <source>
        <dbReference type="PROSITE" id="PS51866"/>
    </source>
</evidence>
<dbReference type="PROSITE" id="PS51866">
    <property type="entry name" value="MOP"/>
    <property type="match status" value="1"/>
</dbReference>
<proteinExistence type="predicted"/>
<reference evidence="4" key="1">
    <citation type="submission" date="2020-06" db="EMBL/GenBank/DDBJ databases">
        <title>Unique genomic features of the anaerobic methanotrophic archaea.</title>
        <authorList>
            <person name="Chadwick G.L."/>
            <person name="Skennerton C.T."/>
            <person name="Laso-Perez R."/>
            <person name="Leu A.O."/>
            <person name="Speth D.R."/>
            <person name="Yu H."/>
            <person name="Morgan-Lang C."/>
            <person name="Hatzenpichler R."/>
            <person name="Goudeau D."/>
            <person name="Malmstrom R."/>
            <person name="Brazelton W.J."/>
            <person name="Woyke T."/>
            <person name="Hallam S.J."/>
            <person name="Tyson G.W."/>
            <person name="Wegener G."/>
            <person name="Boetius A."/>
            <person name="Orphan V."/>
        </authorList>
    </citation>
    <scope>NUCLEOTIDE SEQUENCE</scope>
</reference>
<dbReference type="SUPFAM" id="SSF50331">
    <property type="entry name" value="MOP-like"/>
    <property type="match status" value="1"/>
</dbReference>
<dbReference type="InterPro" id="IPR005116">
    <property type="entry name" value="Transp-assoc_OB_typ1"/>
</dbReference>
<evidence type="ECO:0000313" key="4">
    <source>
        <dbReference type="EMBL" id="QNO47057.1"/>
    </source>
</evidence>
<sequence>MKISARNQIEGVVKKIEKGEVASTVKIEIAEPAILTSMLTKEAVEDLDLKEGDKVEAVIKATEVLVLKE</sequence>
<feature type="domain" description="Mop" evidence="3">
    <location>
        <begin position="2"/>
        <end position="68"/>
    </location>
</feature>
<name>A0A7G9YGC3_9EURY</name>
<dbReference type="InterPro" id="IPR004606">
    <property type="entry name" value="Mop_domain"/>
</dbReference>
<dbReference type="Gene3D" id="2.40.50.100">
    <property type="match status" value="1"/>
</dbReference>
<dbReference type="GO" id="GO:0015689">
    <property type="term" value="P:molybdate ion transport"/>
    <property type="evidence" value="ECO:0007669"/>
    <property type="project" value="InterPro"/>
</dbReference>
<dbReference type="EMBL" id="MT631239">
    <property type="protein sequence ID" value="QNO47057.1"/>
    <property type="molecule type" value="Genomic_DNA"/>
</dbReference>
<dbReference type="GO" id="GO:0005886">
    <property type="term" value="C:plasma membrane"/>
    <property type="evidence" value="ECO:0007669"/>
    <property type="project" value="UniProtKB-SubCell"/>
</dbReference>
<evidence type="ECO:0000256" key="2">
    <source>
        <dbReference type="ARBA" id="ARBA00022505"/>
    </source>
</evidence>
<comment type="subcellular location">
    <subcellularLocation>
        <location evidence="1">Cell membrane</location>
        <topology evidence="1">Peripheral membrane protein</topology>
    </subcellularLocation>
</comment>
<organism evidence="4">
    <name type="scientific">Candidatus Methanogaster sp. ANME-2c ERB4</name>
    <dbReference type="NCBI Taxonomy" id="2759911"/>
    <lineage>
        <taxon>Archaea</taxon>
        <taxon>Methanobacteriati</taxon>
        <taxon>Methanobacteriota</taxon>
        <taxon>Stenosarchaea group</taxon>
        <taxon>Methanomicrobia</taxon>
        <taxon>Methanosarcinales</taxon>
        <taxon>ANME-2 cluster</taxon>
        <taxon>Candidatus Methanogasteraceae</taxon>
        <taxon>Candidatus Methanogaster</taxon>
    </lineage>
</organism>
<keyword evidence="2" id="KW-0500">Molybdenum</keyword>
<evidence type="ECO:0000256" key="1">
    <source>
        <dbReference type="ARBA" id="ARBA00004202"/>
    </source>
</evidence>
<gene>
    <name evidence="4" type="ORF">NBCJMJBN_00018</name>
</gene>
<dbReference type="NCBIfam" id="TIGR00638">
    <property type="entry name" value="Mop"/>
    <property type="match status" value="1"/>
</dbReference>
<dbReference type="AlphaFoldDB" id="A0A7G9YGC3"/>
<protein>
    <recommendedName>
        <fullName evidence="3">Mop domain-containing protein</fullName>
    </recommendedName>
</protein>
<dbReference type="Pfam" id="PF03459">
    <property type="entry name" value="TOBE"/>
    <property type="match status" value="1"/>
</dbReference>